<evidence type="ECO:0000259" key="2">
    <source>
        <dbReference type="Pfam" id="PF25583"/>
    </source>
</evidence>
<dbReference type="RefSeq" id="WP_052835516.1">
    <property type="nucleotide sequence ID" value="NZ_CDRZ01000239.1"/>
</dbReference>
<dbReference type="Proteomes" id="UP000046155">
    <property type="component" value="Unassembled WGS sequence"/>
</dbReference>
<organism evidence="3 4">
    <name type="scientific">Syntrophaceticus schinkii</name>
    <dbReference type="NCBI Taxonomy" id="499207"/>
    <lineage>
        <taxon>Bacteria</taxon>
        <taxon>Bacillati</taxon>
        <taxon>Bacillota</taxon>
        <taxon>Clostridia</taxon>
        <taxon>Thermoanaerobacterales</taxon>
        <taxon>Thermoanaerobacterales Family III. Incertae Sedis</taxon>
        <taxon>Syntrophaceticus</taxon>
    </lineage>
</organism>
<protein>
    <submittedName>
        <fullName evidence="3">Transcriptional regulator</fullName>
    </submittedName>
</protein>
<dbReference type="InterPro" id="IPR057727">
    <property type="entry name" value="WCX_dom"/>
</dbReference>
<accession>A0A0B7MMP8</accession>
<dbReference type="AlphaFoldDB" id="A0A0B7MMP8"/>
<evidence type="ECO:0000259" key="1">
    <source>
        <dbReference type="Pfam" id="PF13280"/>
    </source>
</evidence>
<dbReference type="Pfam" id="PF13280">
    <property type="entry name" value="WYL"/>
    <property type="match status" value="1"/>
</dbReference>
<gene>
    <name evidence="3" type="ORF">SSCH_420013</name>
</gene>
<feature type="domain" description="WYL" evidence="1">
    <location>
        <begin position="186"/>
        <end position="252"/>
    </location>
</feature>
<dbReference type="InterPro" id="IPR026881">
    <property type="entry name" value="WYL_dom"/>
</dbReference>
<dbReference type="OrthoDB" id="9767131at2"/>
<name>A0A0B7MMP8_9FIRM</name>
<feature type="domain" description="WCX" evidence="2">
    <location>
        <begin position="287"/>
        <end position="362"/>
    </location>
</feature>
<reference evidence="4" key="1">
    <citation type="submission" date="2015-01" db="EMBL/GenBank/DDBJ databases">
        <authorList>
            <person name="Manzoor Shahid"/>
            <person name="Zubair Saima"/>
        </authorList>
    </citation>
    <scope>NUCLEOTIDE SEQUENCE [LARGE SCALE GENOMIC DNA]</scope>
    <source>
        <strain evidence="4">Sp3</strain>
    </source>
</reference>
<keyword evidence="4" id="KW-1185">Reference proteome</keyword>
<evidence type="ECO:0000313" key="3">
    <source>
        <dbReference type="EMBL" id="CEO89221.1"/>
    </source>
</evidence>
<evidence type="ECO:0000313" key="4">
    <source>
        <dbReference type="Proteomes" id="UP000046155"/>
    </source>
</evidence>
<proteinExistence type="predicted"/>
<dbReference type="EMBL" id="CDRZ01000239">
    <property type="protein sequence ID" value="CEO89221.1"/>
    <property type="molecule type" value="Genomic_DNA"/>
</dbReference>
<dbReference type="InterPro" id="IPR051534">
    <property type="entry name" value="CBASS_pafABC_assoc_protein"/>
</dbReference>
<dbReference type="PANTHER" id="PTHR34580">
    <property type="match status" value="1"/>
</dbReference>
<dbReference type="PROSITE" id="PS52050">
    <property type="entry name" value="WYL"/>
    <property type="match status" value="1"/>
</dbReference>
<dbReference type="PANTHER" id="PTHR34580:SF1">
    <property type="entry name" value="PROTEIN PAFC"/>
    <property type="match status" value="1"/>
</dbReference>
<dbReference type="Pfam" id="PF25583">
    <property type="entry name" value="WCX"/>
    <property type="match status" value="1"/>
</dbReference>
<sequence>MKRYPRTGTQPETMMKILITVIDKTPSGGATLEDLQDAYAEINDRRPSLRTIYRYIRRLNLFFDPLSYGEKPEPGEEGLADEDADEAVIGEKAICSIRRGSKTYYIFCGKEDDLPAGNHDAAMMLLGMYPQLRGAMKSSIEAAMQSIFRNSLSGLSTFAGILCELEHVVHVSGAFPADPAKSEAMIREILRAIREKKRVRLSYLRTYDGAVTERVVEPHGLLYRLNNWYLTGLCTKRQERRVFLLLNIKDLAVLENSFYSMPPGFSLKEAYQDIWGTWTDDESGDLETVRIKVCAGPAERFRHNLFHESQRVQELTDGGIEVTYLLAGAQEMIPWLMSWGGAVEVLEPAWLREQLISSLQETLRCYL</sequence>